<feature type="transmembrane region" description="Helical" evidence="1">
    <location>
        <begin position="77"/>
        <end position="99"/>
    </location>
</feature>
<keyword evidence="1" id="KW-1133">Transmembrane helix</keyword>
<accession>A0A918KRP8</accession>
<evidence type="ECO:0000256" key="1">
    <source>
        <dbReference type="SAM" id="Phobius"/>
    </source>
</evidence>
<comment type="caution">
    <text evidence="2">The sequence shown here is derived from an EMBL/GenBank/DDBJ whole genome shotgun (WGS) entry which is preliminary data.</text>
</comment>
<dbReference type="Proteomes" id="UP000626148">
    <property type="component" value="Unassembled WGS sequence"/>
</dbReference>
<protein>
    <submittedName>
        <fullName evidence="2">Uncharacterized protein</fullName>
    </submittedName>
</protein>
<dbReference type="EMBL" id="BMXR01000017">
    <property type="protein sequence ID" value="GGX73401.1"/>
    <property type="molecule type" value="Genomic_DNA"/>
</dbReference>
<evidence type="ECO:0000313" key="2">
    <source>
        <dbReference type="EMBL" id="GGX73401.1"/>
    </source>
</evidence>
<feature type="transmembrane region" description="Helical" evidence="1">
    <location>
        <begin position="177"/>
        <end position="196"/>
    </location>
</feature>
<reference evidence="2" key="1">
    <citation type="journal article" date="2014" name="Int. J. Syst. Evol. Microbiol.">
        <title>Complete genome sequence of Corynebacterium casei LMG S-19264T (=DSM 44701T), isolated from a smear-ripened cheese.</title>
        <authorList>
            <consortium name="US DOE Joint Genome Institute (JGI-PGF)"/>
            <person name="Walter F."/>
            <person name="Albersmeier A."/>
            <person name="Kalinowski J."/>
            <person name="Ruckert C."/>
        </authorList>
    </citation>
    <scope>NUCLEOTIDE SEQUENCE</scope>
    <source>
        <strain evidence="2">KCTC 22169</strain>
    </source>
</reference>
<dbReference type="RefSeq" id="WP_189613253.1">
    <property type="nucleotide sequence ID" value="NZ_BMXR01000017.1"/>
</dbReference>
<evidence type="ECO:0000313" key="3">
    <source>
        <dbReference type="Proteomes" id="UP000626148"/>
    </source>
</evidence>
<proteinExistence type="predicted"/>
<feature type="transmembrane region" description="Helical" evidence="1">
    <location>
        <begin position="141"/>
        <end position="165"/>
    </location>
</feature>
<name>A0A918KRP8_9GAMM</name>
<organism evidence="2 3">
    <name type="scientific">Saccharospirillum salsuginis</name>
    <dbReference type="NCBI Taxonomy" id="418750"/>
    <lineage>
        <taxon>Bacteria</taxon>
        <taxon>Pseudomonadati</taxon>
        <taxon>Pseudomonadota</taxon>
        <taxon>Gammaproteobacteria</taxon>
        <taxon>Oceanospirillales</taxon>
        <taxon>Saccharospirillaceae</taxon>
        <taxon>Saccharospirillum</taxon>
    </lineage>
</organism>
<reference evidence="2" key="2">
    <citation type="submission" date="2020-09" db="EMBL/GenBank/DDBJ databases">
        <authorList>
            <person name="Sun Q."/>
            <person name="Kim S."/>
        </authorList>
    </citation>
    <scope>NUCLEOTIDE SEQUENCE</scope>
    <source>
        <strain evidence="2">KCTC 22169</strain>
    </source>
</reference>
<gene>
    <name evidence="2" type="ORF">GCM10007392_46040</name>
</gene>
<feature type="transmembrane region" description="Helical" evidence="1">
    <location>
        <begin position="39"/>
        <end position="65"/>
    </location>
</feature>
<keyword evidence="1" id="KW-0812">Transmembrane</keyword>
<dbReference type="AlphaFoldDB" id="A0A918KRP8"/>
<sequence>MALWRRLFGALALVAMVWLVVFSDGKGLVMAWLQARDYPLVWVLVVTSSLYALALAVPFLPAVELGWMIMAAFGKPAILSIWLATPIGLLVAFALGYWMREWPWVGRLRGRFQDRVEQATGTGLGDRALRFSDRHIASHPYWMLVVLINMPGNWLIGGGGGIGILAGASGMYHPLRYFLVLIPATGVVATLMLAGIHTGRP</sequence>
<keyword evidence="3" id="KW-1185">Reference proteome</keyword>
<keyword evidence="1" id="KW-0472">Membrane</keyword>